<reference evidence="4" key="1">
    <citation type="submission" date="2016-01" db="EMBL/GenBank/DDBJ databases">
        <authorList>
            <person name="Mitreva M."/>
            <person name="Pepin K.H."/>
            <person name="Mihindukulasuriya K.A."/>
            <person name="Fulton R."/>
            <person name="Fronick C."/>
            <person name="O'Laughlin M."/>
            <person name="Miner T."/>
            <person name="Herter B."/>
            <person name="Rosa B.A."/>
            <person name="Cordes M."/>
            <person name="Tomlinson C."/>
            <person name="Wollam A."/>
            <person name="Palsikar V.B."/>
            <person name="Mardis E.R."/>
            <person name="Wilson R.K."/>
        </authorList>
    </citation>
    <scope>NUCLEOTIDE SEQUENCE [LARGE SCALE GENOMIC DNA]</scope>
    <source>
        <strain evidence="4">DNF00896</strain>
    </source>
</reference>
<keyword evidence="2" id="KW-0812">Transmembrane</keyword>
<dbReference type="PATRIC" id="fig|467210.3.peg.2704"/>
<keyword evidence="2" id="KW-1133">Transmembrane helix</keyword>
<feature type="compositionally biased region" description="Low complexity" evidence="1">
    <location>
        <begin position="521"/>
        <end position="531"/>
    </location>
</feature>
<feature type="transmembrane region" description="Helical" evidence="2">
    <location>
        <begin position="49"/>
        <end position="66"/>
    </location>
</feature>
<dbReference type="PANTHER" id="PTHR37835">
    <property type="entry name" value="ALPHA-CLOSTRIPAIN"/>
    <property type="match status" value="1"/>
</dbReference>
<dbReference type="EMBL" id="LSDA01000144">
    <property type="protein sequence ID" value="KXB52968.1"/>
    <property type="molecule type" value="Genomic_DNA"/>
</dbReference>
<dbReference type="STRING" id="467210.HMPREF1866_02727"/>
<dbReference type="Proteomes" id="UP000070394">
    <property type="component" value="Unassembled WGS sequence"/>
</dbReference>
<dbReference type="Gene3D" id="3.40.50.11970">
    <property type="match status" value="1"/>
</dbReference>
<dbReference type="Pfam" id="PF03415">
    <property type="entry name" value="Peptidase_C11"/>
    <property type="match status" value="1"/>
</dbReference>
<dbReference type="InterPro" id="IPR005077">
    <property type="entry name" value="Peptidase_C11"/>
</dbReference>
<gene>
    <name evidence="3" type="ORF">HMPREF1866_02727</name>
</gene>
<name>A0A133ZBZ7_9FIRM</name>
<protein>
    <submittedName>
        <fullName evidence="3">Clostripain family protein</fullName>
    </submittedName>
</protein>
<feature type="region of interest" description="Disordered" evidence="1">
    <location>
        <begin position="1"/>
        <end position="46"/>
    </location>
</feature>
<feature type="compositionally biased region" description="Basic and acidic residues" evidence="1">
    <location>
        <begin position="1"/>
        <end position="12"/>
    </location>
</feature>
<evidence type="ECO:0000313" key="4">
    <source>
        <dbReference type="Proteomes" id="UP000070394"/>
    </source>
</evidence>
<dbReference type="AlphaFoldDB" id="A0A133ZBZ7"/>
<dbReference type="RefSeq" id="WP_060932257.1">
    <property type="nucleotide sequence ID" value="NZ_KQ959849.1"/>
</dbReference>
<evidence type="ECO:0000256" key="1">
    <source>
        <dbReference type="SAM" id="MobiDB-lite"/>
    </source>
</evidence>
<keyword evidence="2" id="KW-0472">Membrane</keyword>
<evidence type="ECO:0000313" key="3">
    <source>
        <dbReference type="EMBL" id="KXB52968.1"/>
    </source>
</evidence>
<organism evidence="3 4">
    <name type="scientific">Lachnoanaerobaculum saburreum</name>
    <dbReference type="NCBI Taxonomy" id="467210"/>
    <lineage>
        <taxon>Bacteria</taxon>
        <taxon>Bacillati</taxon>
        <taxon>Bacillota</taxon>
        <taxon>Clostridia</taxon>
        <taxon>Lachnospirales</taxon>
        <taxon>Lachnospiraceae</taxon>
        <taxon>Lachnoanaerobaculum</taxon>
    </lineage>
</organism>
<comment type="caution">
    <text evidence="3">The sequence shown here is derived from an EMBL/GenBank/DDBJ whole genome shotgun (WGS) entry which is preliminary data.</text>
</comment>
<keyword evidence="4" id="KW-1185">Reference proteome</keyword>
<evidence type="ECO:0000256" key="2">
    <source>
        <dbReference type="SAM" id="Phobius"/>
    </source>
</evidence>
<sequence>MGRPTSHDRDVRGPGNSVFRREVAGTGSVGDSGRFSGPRRSGGGGGKSPLSFLVVIIIAVISLVSGNKTGLLNTILGTFTGGSYSSGGANSPQINLPSLSSTLGNTVASSISGVSAGWSGVADNRGKLNKTVNENAREKFYRPTGGDSVTVMVYMCGTDLESKYGMATNDLIEMTKAKLSDNVNLIVYTGGAKAWKNSIVSASTNQIYQIKDGKLRKLADDNGQPSMTDPNTLVRFIEYCKQNFPANRNQLIFWDHGGGSVTGYGYDENNPNAGSMNLSKIKSAIAATNIKYDFIGFDACLMATTENALALSDYADYLIASEETEPGTGWYYTNWLTDLSNNTAISTLDLGKRIVDDFIDESNRSARGQSTTLSLVDLAELKATMPAGLSSFARDTASYIKNKEYNKVSTARTASREFAKSSNIDQVDLVNLVYNLEQNESNATVQSVLGAVKYNRTSSNMANSYGLSIYFPYKKLSKVDRMVQTYGDIGMDSDYTKVIQQFASLQASGQIAGGGESSPMSTLSGNNSNTTGSLSSGDLSAMIQSLLSGSISSDSLAAIGLDLSSINFLQNRDMSDDDIKDYVLSNRLDSSKLQWNDSDSTPKIHLSKDEWDMVSGIYENMLIDDGQGYIDMGLNNFFKFDENGDMLADKERAWISIDGNPVAYYHLATTKDDKGSTDIGYVPVLLNGERANLIIVFDSDHPKGYLAGANFDYTGTDVDTVAKNITEIKTGDKIDFLANYYSYDGTLENDYKIGYQYTVSKQPEVYYVNVKDDNEITYKFTDIYNNSYWTPVLKSK</sequence>
<accession>A0A133ZBZ7</accession>
<feature type="region of interest" description="Disordered" evidence="1">
    <location>
        <begin position="510"/>
        <end position="531"/>
    </location>
</feature>
<dbReference type="OrthoDB" id="5507507at2"/>
<proteinExistence type="predicted"/>
<dbReference type="PANTHER" id="PTHR37835:SF1">
    <property type="entry name" value="ALPHA-CLOSTRIPAIN"/>
    <property type="match status" value="1"/>
</dbReference>